<evidence type="ECO:0000256" key="11">
    <source>
        <dbReference type="ARBA" id="ARBA00023273"/>
    </source>
</evidence>
<evidence type="ECO:0000313" key="15">
    <source>
        <dbReference type="Ensembl" id="ENSCSAP00000015931.1"/>
    </source>
</evidence>
<keyword evidence="10 13" id="KW-0539">Nucleus</keyword>
<keyword evidence="7 13" id="KW-0969">Cilium</keyword>
<keyword evidence="9 13" id="KW-0206">Cytoskeleton</keyword>
<comment type="similarity">
    <text evidence="4 13">Belongs to the ARL2BP family.</text>
</comment>
<dbReference type="PANTHER" id="PTHR15487:SF6">
    <property type="entry name" value="ADP-RIBOSYLATION FACTOR-LIKE PROTEIN 2-BINDING PROTEIN"/>
    <property type="match status" value="1"/>
</dbReference>
<dbReference type="GO" id="GO:0005813">
    <property type="term" value="C:centrosome"/>
    <property type="evidence" value="ECO:0007669"/>
    <property type="project" value="UniProtKB-SubCell"/>
</dbReference>
<dbReference type="PANTHER" id="PTHR15487">
    <property type="entry name" value="ADP-RIBOSYLATION FACTOR-LIKE PROTEIN 2-BINDING PROTEIN"/>
    <property type="match status" value="1"/>
</dbReference>
<dbReference type="STRING" id="60711.ENSCSAP00000015931"/>
<dbReference type="InterPro" id="IPR038849">
    <property type="entry name" value="ARL2BP"/>
</dbReference>
<keyword evidence="6 13" id="KW-0963">Cytoplasm</keyword>
<dbReference type="eggNOG" id="ENOG502RYJD">
    <property type="taxonomic scope" value="Eukaryota"/>
</dbReference>
<evidence type="ECO:0000259" key="14">
    <source>
        <dbReference type="Pfam" id="PF11527"/>
    </source>
</evidence>
<dbReference type="GeneTree" id="ENSGT00390000015052"/>
<dbReference type="GO" id="GO:0051457">
    <property type="term" value="P:maintenance of protein location in nucleus"/>
    <property type="evidence" value="ECO:0007669"/>
    <property type="project" value="TreeGrafter"/>
</dbReference>
<dbReference type="Pfam" id="PF11527">
    <property type="entry name" value="ARL2_Bind_BART"/>
    <property type="match status" value="1"/>
</dbReference>
<accession>A0A0D9S4Z2</accession>
<organism evidence="15 16">
    <name type="scientific">Chlorocebus sabaeus</name>
    <name type="common">Green monkey</name>
    <name type="synonym">Simia sabaea</name>
    <dbReference type="NCBI Taxonomy" id="60711"/>
    <lineage>
        <taxon>Eukaryota</taxon>
        <taxon>Metazoa</taxon>
        <taxon>Chordata</taxon>
        <taxon>Craniata</taxon>
        <taxon>Vertebrata</taxon>
        <taxon>Euteleostomi</taxon>
        <taxon>Mammalia</taxon>
        <taxon>Eutheria</taxon>
        <taxon>Euarchontoglires</taxon>
        <taxon>Primates</taxon>
        <taxon>Haplorrhini</taxon>
        <taxon>Catarrhini</taxon>
        <taxon>Cercopithecidae</taxon>
        <taxon>Cercopithecinae</taxon>
        <taxon>Chlorocebus</taxon>
    </lineage>
</organism>
<evidence type="ECO:0000256" key="5">
    <source>
        <dbReference type="ARBA" id="ARBA00014849"/>
    </source>
</evidence>
<dbReference type="InterPro" id="IPR023379">
    <property type="entry name" value="BART_dom"/>
</dbReference>
<reference evidence="15" key="3">
    <citation type="submission" date="2025-09" db="UniProtKB">
        <authorList>
            <consortium name="Ensembl"/>
        </authorList>
    </citation>
    <scope>IDENTIFICATION</scope>
</reference>
<dbReference type="EMBL" id="AQIB01145171">
    <property type="status" value="NOT_ANNOTATED_CDS"/>
    <property type="molecule type" value="Genomic_DNA"/>
</dbReference>
<evidence type="ECO:0000256" key="1">
    <source>
        <dbReference type="ARBA" id="ARBA00004120"/>
    </source>
</evidence>
<evidence type="ECO:0000256" key="9">
    <source>
        <dbReference type="ARBA" id="ARBA00023212"/>
    </source>
</evidence>
<feature type="domain" description="BART" evidence="14">
    <location>
        <begin position="19"/>
        <end position="112"/>
    </location>
</feature>
<dbReference type="GO" id="GO:0005758">
    <property type="term" value="C:mitochondrial intermembrane space"/>
    <property type="evidence" value="ECO:0007669"/>
    <property type="project" value="UniProtKB-SubCell"/>
</dbReference>
<evidence type="ECO:0000256" key="8">
    <source>
        <dbReference type="ARBA" id="ARBA00023128"/>
    </source>
</evidence>
<sequence length="156" mass="17745">MDALEEESFVLSFSSASDESDIVVGYLDDIIMDDEFQLLQSNFTDRYDLEFKDMEENKLTYTSIFNEYISWVENCIEEQLLQWIPGLNTAAFTITSQHHKNEAAGDTLDMLLPSQILWSTEQKKKAEGRGPDLSSHLVVTSLCQSSVPASQNNLRH</sequence>
<dbReference type="OMA" id="WVENCIE"/>
<name>A0A0D9S4Z2_CHLSB</name>
<protein>
    <recommendedName>
        <fullName evidence="5 13">ADP-ribosylation factor-like protein 2-binding protein</fullName>
        <shortName evidence="13">ARF-like 2-binding protein</shortName>
    </recommendedName>
</protein>
<dbReference type="GO" id="GO:0005929">
    <property type="term" value="C:cilium"/>
    <property type="evidence" value="ECO:0007669"/>
    <property type="project" value="UniProtKB-UniRule"/>
</dbReference>
<evidence type="ECO:0000256" key="3">
    <source>
        <dbReference type="ARBA" id="ARBA00004300"/>
    </source>
</evidence>
<dbReference type="Gene3D" id="1.20.1520.10">
    <property type="entry name" value="ADP-ribosylation factor-like 2-binding protein, domain"/>
    <property type="match status" value="1"/>
</dbReference>
<reference evidence="15 16" key="1">
    <citation type="submission" date="2014-03" db="EMBL/GenBank/DDBJ databases">
        <authorList>
            <person name="Warren W."/>
            <person name="Wilson R.K."/>
        </authorList>
    </citation>
    <scope>NUCLEOTIDE SEQUENCE</scope>
</reference>
<comment type="subcellular location">
    <subcellularLocation>
        <location evidence="1 13">Cytoplasm</location>
        <location evidence="1 13">Cytoskeleton</location>
        <location evidence="1 13">Cilium basal body</location>
    </subcellularLocation>
    <subcellularLocation>
        <location evidence="3 13">Cytoplasm</location>
        <location evidence="3 13">Cytoskeleton</location>
        <location evidence="3 13">Microtubule organizing center</location>
        <location evidence="3 13">Centrosome</location>
    </subcellularLocation>
    <subcellularLocation>
        <location evidence="13">Cytoplasm</location>
    </subcellularLocation>
    <subcellularLocation>
        <location evidence="2 13">Nucleus</location>
    </subcellularLocation>
    <subcellularLocation>
        <location evidence="13">Mitochondrion intermembrane space</location>
    </subcellularLocation>
</comment>
<evidence type="ECO:0000256" key="12">
    <source>
        <dbReference type="ARBA" id="ARBA00025341"/>
    </source>
</evidence>
<reference evidence="15" key="2">
    <citation type="submission" date="2025-08" db="UniProtKB">
        <authorList>
            <consortium name="Ensembl"/>
        </authorList>
    </citation>
    <scope>IDENTIFICATION</scope>
</reference>
<dbReference type="AlphaFoldDB" id="A0A0D9S4Z2"/>
<evidence type="ECO:0000256" key="2">
    <source>
        <dbReference type="ARBA" id="ARBA00004123"/>
    </source>
</evidence>
<keyword evidence="16" id="KW-1185">Reference proteome</keyword>
<evidence type="ECO:0000256" key="13">
    <source>
        <dbReference type="RuleBase" id="RU367099"/>
    </source>
</evidence>
<proteinExistence type="inferred from homology"/>
<evidence type="ECO:0000256" key="4">
    <source>
        <dbReference type="ARBA" id="ARBA00009880"/>
    </source>
</evidence>
<evidence type="ECO:0000256" key="10">
    <source>
        <dbReference type="ARBA" id="ARBA00023242"/>
    </source>
</evidence>
<evidence type="ECO:0000256" key="6">
    <source>
        <dbReference type="ARBA" id="ARBA00022490"/>
    </source>
</evidence>
<dbReference type="Proteomes" id="UP000029965">
    <property type="component" value="Chromosome 16"/>
</dbReference>
<dbReference type="Bgee" id="ENSCSAG00000002103">
    <property type="expression patterns" value="Expressed in fibroblast and 7 other cell types or tissues"/>
</dbReference>
<dbReference type="InterPro" id="IPR042541">
    <property type="entry name" value="BART_sf"/>
</dbReference>
<evidence type="ECO:0000256" key="7">
    <source>
        <dbReference type="ARBA" id="ARBA00023069"/>
    </source>
</evidence>
<keyword evidence="11 13" id="KW-0966">Cell projection</keyword>
<dbReference type="Ensembl" id="ENSCSAT00000000121.1">
    <property type="protein sequence ID" value="ENSCSAP00000015931.1"/>
    <property type="gene ID" value="ENSCSAG00000002103.1"/>
</dbReference>
<keyword evidence="8 13" id="KW-0496">Mitochondrion</keyword>
<dbReference type="GO" id="GO:0005634">
    <property type="term" value="C:nucleus"/>
    <property type="evidence" value="ECO:0007669"/>
    <property type="project" value="UniProtKB-SubCell"/>
</dbReference>
<evidence type="ECO:0000313" key="16">
    <source>
        <dbReference type="Proteomes" id="UP000029965"/>
    </source>
</evidence>
<comment type="function">
    <text evidence="12 13">Together with ARL2, plays a role in the nuclear translocation, retention and transcriptional activity of STAT3. May play a role as an effector of ARL2.</text>
</comment>